<evidence type="ECO:0000259" key="9">
    <source>
        <dbReference type="PROSITE" id="PS50928"/>
    </source>
</evidence>
<dbReference type="GO" id="GO:0055085">
    <property type="term" value="P:transmembrane transport"/>
    <property type="evidence" value="ECO:0007669"/>
    <property type="project" value="InterPro"/>
</dbReference>
<dbReference type="Proteomes" id="UP000550367">
    <property type="component" value="Unassembled WGS sequence"/>
</dbReference>
<dbReference type="SUPFAM" id="SSF161098">
    <property type="entry name" value="MetI-like"/>
    <property type="match status" value="1"/>
</dbReference>
<keyword evidence="2 8" id="KW-0813">Transport</keyword>
<dbReference type="Proteomes" id="UP000543379">
    <property type="component" value="Unassembled WGS sequence"/>
</dbReference>
<evidence type="ECO:0000256" key="1">
    <source>
        <dbReference type="ARBA" id="ARBA00004651"/>
    </source>
</evidence>
<dbReference type="RefSeq" id="WP_185351749.1">
    <property type="nucleotide sequence ID" value="NZ_JAARYY010000001.1"/>
</dbReference>
<gene>
    <name evidence="10" type="ORF">HB811_01765</name>
    <name evidence="11" type="ORF">HB902_01820</name>
    <name evidence="12" type="ORF">HCB25_01930</name>
</gene>
<accession>A0A7X0XGV9</accession>
<keyword evidence="7 8" id="KW-0472">Membrane</keyword>
<keyword evidence="5 8" id="KW-1133">Transmembrane helix</keyword>
<comment type="similarity">
    <text evidence="8">Belongs to the binding-protein-dependent transport system permease family.</text>
</comment>
<evidence type="ECO:0000256" key="8">
    <source>
        <dbReference type="RuleBase" id="RU363032"/>
    </source>
</evidence>
<feature type="transmembrane region" description="Helical" evidence="8">
    <location>
        <begin position="206"/>
        <end position="225"/>
    </location>
</feature>
<dbReference type="GO" id="GO:0005886">
    <property type="term" value="C:plasma membrane"/>
    <property type="evidence" value="ECO:0007669"/>
    <property type="project" value="UniProtKB-SubCell"/>
</dbReference>
<keyword evidence="3" id="KW-1003">Cell membrane</keyword>
<evidence type="ECO:0000256" key="7">
    <source>
        <dbReference type="ARBA" id="ARBA00023136"/>
    </source>
</evidence>
<dbReference type="PANTHER" id="PTHR43227:SF3">
    <property type="entry name" value="BINDING-PROTEIN-DEPENDENT TRANSPORT SYSTEMS INNER MEMBRANE COMPONENT"/>
    <property type="match status" value="1"/>
</dbReference>
<evidence type="ECO:0000256" key="6">
    <source>
        <dbReference type="ARBA" id="ARBA00023016"/>
    </source>
</evidence>
<proteinExistence type="inferred from homology"/>
<protein>
    <submittedName>
        <fullName evidence="11">Sugar ABC transporter permease</fullName>
    </submittedName>
</protein>
<feature type="domain" description="ABC transmembrane type-1" evidence="9">
    <location>
        <begin position="74"/>
        <end position="282"/>
    </location>
</feature>
<name>A0A7X0XGV9_9LIST</name>
<dbReference type="Proteomes" id="UP000541955">
    <property type="component" value="Unassembled WGS sequence"/>
</dbReference>
<dbReference type="PANTHER" id="PTHR43227">
    <property type="entry name" value="BLL4140 PROTEIN"/>
    <property type="match status" value="1"/>
</dbReference>
<dbReference type="CDD" id="cd06261">
    <property type="entry name" value="TM_PBP2"/>
    <property type="match status" value="1"/>
</dbReference>
<dbReference type="EMBL" id="JAARYY010000001">
    <property type="protein sequence ID" value="MBC2242805.1"/>
    <property type="molecule type" value="Genomic_DNA"/>
</dbReference>
<dbReference type="EMBL" id="JAARRW010000001">
    <property type="protein sequence ID" value="MBC1560791.1"/>
    <property type="molecule type" value="Genomic_DNA"/>
</dbReference>
<reference evidence="13 14" key="1">
    <citation type="submission" date="2020-03" db="EMBL/GenBank/DDBJ databases">
        <title>Soil Listeria distribution.</title>
        <authorList>
            <person name="Liao J."/>
            <person name="Wiedmann M."/>
        </authorList>
    </citation>
    <scope>NUCLEOTIDE SEQUENCE [LARGE SCALE GENOMIC DNA]</scope>
    <source>
        <strain evidence="12 15">FSL L7-0153</strain>
        <strain evidence="11 13">FSL L7-1387</strain>
        <strain evidence="10 14">FSL L7-1816</strain>
    </source>
</reference>
<keyword evidence="6" id="KW-0346">Stress response</keyword>
<dbReference type="EMBL" id="JAAROV010000001">
    <property type="protein sequence ID" value="MBC1315487.1"/>
    <property type="molecule type" value="Genomic_DNA"/>
</dbReference>
<dbReference type="Gene3D" id="1.10.3720.10">
    <property type="entry name" value="MetI-like"/>
    <property type="match status" value="1"/>
</dbReference>
<feature type="transmembrane region" description="Helical" evidence="8">
    <location>
        <begin position="12"/>
        <end position="37"/>
    </location>
</feature>
<sequence length="285" mass="32684">MAFLKRRNRDNVGYLFILPWIVGFLIFTAFPIIYSIYLSFFKVTITTRGIQTVFVKFQNFQQAFTGDIDFLNKVWIFTKEIFIAVPLIVILALIIAILLNQDIKFRGFFRTIFFLPVIIASGPVLAKLMGQGITSIPAVKESFIYQMALDNSDFFLAPVLIYILDNTIVLLWFSGVQILIFIAALQKMDPQAYEAAKIDGASTWEIFWKITLPSLYPMIFVNIIYTTVMYSVSTLNPVIDHIKVNMFKLQSGFGYSSALSWIYFVIISLILLIMAAVVMFFNRKK</sequence>
<dbReference type="InterPro" id="IPR000515">
    <property type="entry name" value="MetI-like"/>
</dbReference>
<dbReference type="PROSITE" id="PS50928">
    <property type="entry name" value="ABC_TM1"/>
    <property type="match status" value="1"/>
</dbReference>
<evidence type="ECO:0000256" key="3">
    <source>
        <dbReference type="ARBA" id="ARBA00022475"/>
    </source>
</evidence>
<evidence type="ECO:0000313" key="14">
    <source>
        <dbReference type="Proteomes" id="UP000543379"/>
    </source>
</evidence>
<feature type="transmembrane region" description="Helical" evidence="8">
    <location>
        <begin position="261"/>
        <end position="281"/>
    </location>
</feature>
<dbReference type="AlphaFoldDB" id="A0A7X0XGV9"/>
<organism evidence="11 13">
    <name type="scientific">Listeria booriae</name>
    <dbReference type="NCBI Taxonomy" id="1552123"/>
    <lineage>
        <taxon>Bacteria</taxon>
        <taxon>Bacillati</taxon>
        <taxon>Bacillota</taxon>
        <taxon>Bacilli</taxon>
        <taxon>Bacillales</taxon>
        <taxon>Listeriaceae</taxon>
        <taxon>Listeria</taxon>
    </lineage>
</organism>
<evidence type="ECO:0000313" key="10">
    <source>
        <dbReference type="EMBL" id="MBC1315487.1"/>
    </source>
</evidence>
<feature type="transmembrane region" description="Helical" evidence="8">
    <location>
        <begin position="159"/>
        <end position="185"/>
    </location>
</feature>
<feature type="transmembrane region" description="Helical" evidence="8">
    <location>
        <begin position="81"/>
        <end position="100"/>
    </location>
</feature>
<evidence type="ECO:0000256" key="2">
    <source>
        <dbReference type="ARBA" id="ARBA00022448"/>
    </source>
</evidence>
<evidence type="ECO:0000313" key="11">
    <source>
        <dbReference type="EMBL" id="MBC1560791.1"/>
    </source>
</evidence>
<evidence type="ECO:0000256" key="5">
    <source>
        <dbReference type="ARBA" id="ARBA00022989"/>
    </source>
</evidence>
<keyword evidence="4 8" id="KW-0812">Transmembrane</keyword>
<evidence type="ECO:0000313" key="12">
    <source>
        <dbReference type="EMBL" id="MBC2242805.1"/>
    </source>
</evidence>
<comment type="caution">
    <text evidence="11">The sequence shown here is derived from an EMBL/GenBank/DDBJ whole genome shotgun (WGS) entry which is preliminary data.</text>
</comment>
<dbReference type="InterPro" id="IPR035906">
    <property type="entry name" value="MetI-like_sf"/>
</dbReference>
<dbReference type="InterPro" id="IPR050809">
    <property type="entry name" value="UgpAE/MalFG_permease"/>
</dbReference>
<feature type="transmembrane region" description="Helical" evidence="8">
    <location>
        <begin position="112"/>
        <end position="139"/>
    </location>
</feature>
<evidence type="ECO:0000256" key="4">
    <source>
        <dbReference type="ARBA" id="ARBA00022692"/>
    </source>
</evidence>
<evidence type="ECO:0000313" key="13">
    <source>
        <dbReference type="Proteomes" id="UP000541955"/>
    </source>
</evidence>
<comment type="subcellular location">
    <subcellularLocation>
        <location evidence="1 8">Cell membrane</location>
        <topology evidence="1 8">Multi-pass membrane protein</topology>
    </subcellularLocation>
</comment>
<dbReference type="Pfam" id="PF00528">
    <property type="entry name" value="BPD_transp_1"/>
    <property type="match status" value="1"/>
</dbReference>
<evidence type="ECO:0000313" key="15">
    <source>
        <dbReference type="Proteomes" id="UP000550367"/>
    </source>
</evidence>